<name>A0A7S1WMR6_ALECA</name>
<dbReference type="GO" id="GO:0005829">
    <property type="term" value="C:cytosol"/>
    <property type="evidence" value="ECO:0007669"/>
    <property type="project" value="TreeGrafter"/>
</dbReference>
<evidence type="ECO:0000313" key="4">
    <source>
        <dbReference type="EMBL" id="CAD9176758.1"/>
    </source>
</evidence>
<evidence type="ECO:0000259" key="2">
    <source>
        <dbReference type="PROSITE" id="PS50042"/>
    </source>
</evidence>
<feature type="domain" description="PPM-type phosphatase" evidence="3">
    <location>
        <begin position="391"/>
        <end position="664"/>
    </location>
</feature>
<dbReference type="PROSITE" id="PS00888">
    <property type="entry name" value="CNMP_BINDING_1"/>
    <property type="match status" value="1"/>
</dbReference>
<dbReference type="GO" id="GO:0030552">
    <property type="term" value="F:cAMP binding"/>
    <property type="evidence" value="ECO:0007669"/>
    <property type="project" value="TreeGrafter"/>
</dbReference>
<dbReference type="PANTHER" id="PTHR11635">
    <property type="entry name" value="CAMP-DEPENDENT PROTEIN KINASE REGULATORY CHAIN"/>
    <property type="match status" value="1"/>
</dbReference>
<feature type="compositionally biased region" description="Basic and acidic residues" evidence="1">
    <location>
        <begin position="238"/>
        <end position="266"/>
    </location>
</feature>
<reference evidence="4" key="1">
    <citation type="submission" date="2021-01" db="EMBL/GenBank/DDBJ databases">
        <authorList>
            <person name="Corre E."/>
            <person name="Pelletier E."/>
            <person name="Niang G."/>
            <person name="Scheremetjew M."/>
            <person name="Finn R."/>
            <person name="Kale V."/>
            <person name="Holt S."/>
            <person name="Cochrane G."/>
            <person name="Meng A."/>
            <person name="Brown T."/>
            <person name="Cohen L."/>
        </authorList>
    </citation>
    <scope>NUCLEOTIDE SEQUENCE</scope>
    <source>
        <strain evidence="4">OF101</strain>
    </source>
</reference>
<accession>A0A7S1WMR6</accession>
<dbReference type="CDD" id="cd00038">
    <property type="entry name" value="CAP_ED"/>
    <property type="match status" value="2"/>
</dbReference>
<dbReference type="PRINTS" id="PR00103">
    <property type="entry name" value="CAMPKINASE"/>
</dbReference>
<dbReference type="SMART" id="SM00100">
    <property type="entry name" value="cNMP"/>
    <property type="match status" value="2"/>
</dbReference>
<dbReference type="CDD" id="cd00143">
    <property type="entry name" value="PP2Cc"/>
    <property type="match status" value="1"/>
</dbReference>
<dbReference type="GO" id="GO:0005952">
    <property type="term" value="C:cAMP-dependent protein kinase complex"/>
    <property type="evidence" value="ECO:0007669"/>
    <property type="project" value="InterPro"/>
</dbReference>
<dbReference type="SMART" id="SM00332">
    <property type="entry name" value="PP2Cc"/>
    <property type="match status" value="1"/>
</dbReference>
<dbReference type="PROSITE" id="PS00889">
    <property type="entry name" value="CNMP_BINDING_2"/>
    <property type="match status" value="1"/>
</dbReference>
<feature type="compositionally biased region" description="Basic and acidic residues" evidence="1">
    <location>
        <begin position="298"/>
        <end position="308"/>
    </location>
</feature>
<proteinExistence type="predicted"/>
<dbReference type="Gene3D" id="3.60.40.10">
    <property type="entry name" value="PPM-type phosphatase domain"/>
    <property type="match status" value="1"/>
</dbReference>
<dbReference type="PROSITE" id="PS51746">
    <property type="entry name" value="PPM_2"/>
    <property type="match status" value="1"/>
</dbReference>
<dbReference type="AlphaFoldDB" id="A0A7S1WMR6"/>
<dbReference type="PROSITE" id="PS50042">
    <property type="entry name" value="CNMP_BINDING_3"/>
    <property type="match status" value="2"/>
</dbReference>
<dbReference type="PANTHER" id="PTHR11635:SF152">
    <property type="entry name" value="CAMP-DEPENDENT PROTEIN KINASE TYPE I REGULATORY SUBUNIT-RELATED"/>
    <property type="match status" value="1"/>
</dbReference>
<feature type="domain" description="Cyclic nucleotide-binding" evidence="2">
    <location>
        <begin position="1"/>
        <end position="105"/>
    </location>
</feature>
<gene>
    <name evidence="4" type="ORF">ACAT0790_LOCUS53527</name>
</gene>
<sequence>MCLKAIAKGESVIKQGDVGDFFYIVKSGDFDIIVKKGGDPAKKVFEAGVGFAFGELALLYNAPRSATITASAPSEVWALDRTAFRNLVVLSAETQFRARVDFLNGVDVFQVLDERERASLAEVLEEEEFEDDEAIVEQDEKDDKMFILQTGKAVACIRGEQGEVEVMQYSAGDYFGEIALLSGEPRKASVYAVGHATCLYITRPTFLRVLGPLKSLLERNISRYEKYQDALAHVEHAEHAEHPDDEHESPAHSPRRDSPHQDHHDNEEEFTSGGALRKTKVVNRKRQRKVAEDISVLDNHKKVDHELPSETPPETLADKVAQDFKNPTLVSPAKEFEVRGLMQAFGGMLANQKFTQDKAMHVRSEAASLTKKGEEETYEWQGQTKLKQATEISVICQKGQKSASDPTPNQDNFFVHHVGSATVYGVADGHGPFGHLVSFRIVQTLPHFIAKSEHAGKDWELTLKDAFLKSQSDLVAFCEAQGINIEASGAAASVVLLEEQTVHIAHIGDSRVMLGSWNRRDSRLIFCTKDHKPEMPAERARLEAAGSEVREIDPGNFRIYLSGSNFPGLTMSRAFGDRACGGVLQEPEYHKELMQPNDQFYCILASDGIWEFMEGEEVCTMTAKKLRLKGPRETLHHLVSASRKRWGYCCGDYCDDITAILVQWNASSENKDSRRNHTMTLTRPAAAG</sequence>
<evidence type="ECO:0000259" key="3">
    <source>
        <dbReference type="PROSITE" id="PS51746"/>
    </source>
</evidence>
<dbReference type="EMBL" id="HBGE01089859">
    <property type="protein sequence ID" value="CAD9176758.1"/>
    <property type="molecule type" value="Transcribed_RNA"/>
</dbReference>
<dbReference type="InterPro" id="IPR001932">
    <property type="entry name" value="PPM-type_phosphatase-like_dom"/>
</dbReference>
<feature type="compositionally biased region" description="Basic residues" evidence="1">
    <location>
        <begin position="277"/>
        <end position="288"/>
    </location>
</feature>
<dbReference type="Pfam" id="PF00027">
    <property type="entry name" value="cNMP_binding"/>
    <property type="match status" value="2"/>
</dbReference>
<dbReference type="InterPro" id="IPR050503">
    <property type="entry name" value="cAMP-dep_PK_reg_su-like"/>
</dbReference>
<feature type="region of interest" description="Disordered" evidence="1">
    <location>
        <begin position="238"/>
        <end position="313"/>
    </location>
</feature>
<organism evidence="4">
    <name type="scientific">Alexandrium catenella</name>
    <name type="common">Red tide dinoflagellate</name>
    <name type="synonym">Gonyaulax catenella</name>
    <dbReference type="NCBI Taxonomy" id="2925"/>
    <lineage>
        <taxon>Eukaryota</taxon>
        <taxon>Sar</taxon>
        <taxon>Alveolata</taxon>
        <taxon>Dinophyceae</taxon>
        <taxon>Gonyaulacales</taxon>
        <taxon>Pyrocystaceae</taxon>
        <taxon>Alexandrium</taxon>
    </lineage>
</organism>
<feature type="domain" description="Cyclic nucleotide-binding" evidence="2">
    <location>
        <begin position="108"/>
        <end position="227"/>
    </location>
</feature>
<dbReference type="InterPro" id="IPR014710">
    <property type="entry name" value="RmlC-like_jellyroll"/>
</dbReference>
<dbReference type="InterPro" id="IPR036457">
    <property type="entry name" value="PPM-type-like_dom_sf"/>
</dbReference>
<evidence type="ECO:0000256" key="1">
    <source>
        <dbReference type="SAM" id="MobiDB-lite"/>
    </source>
</evidence>
<dbReference type="Gene3D" id="2.60.120.10">
    <property type="entry name" value="Jelly Rolls"/>
    <property type="match status" value="2"/>
</dbReference>
<evidence type="ECO:0008006" key="5">
    <source>
        <dbReference type="Google" id="ProtNLM"/>
    </source>
</evidence>
<dbReference type="SUPFAM" id="SSF51206">
    <property type="entry name" value="cAMP-binding domain-like"/>
    <property type="match status" value="2"/>
</dbReference>
<dbReference type="Pfam" id="PF00481">
    <property type="entry name" value="PP2C"/>
    <property type="match status" value="1"/>
</dbReference>
<protein>
    <recommendedName>
        <fullName evidence="5">cGMP-dependent protein kinase</fullName>
    </recommendedName>
</protein>
<dbReference type="InterPro" id="IPR000595">
    <property type="entry name" value="cNMP-bd_dom"/>
</dbReference>
<dbReference type="InterPro" id="IPR018490">
    <property type="entry name" value="cNMP-bd_dom_sf"/>
</dbReference>
<dbReference type="GO" id="GO:0034236">
    <property type="term" value="F:protein kinase A catalytic subunit binding"/>
    <property type="evidence" value="ECO:0007669"/>
    <property type="project" value="TreeGrafter"/>
</dbReference>
<dbReference type="SUPFAM" id="SSF81606">
    <property type="entry name" value="PP2C-like"/>
    <property type="match status" value="1"/>
</dbReference>
<dbReference type="InterPro" id="IPR018488">
    <property type="entry name" value="cNMP-bd_CS"/>
</dbReference>
<dbReference type="GO" id="GO:0004862">
    <property type="term" value="F:cAMP-dependent protein kinase inhibitor activity"/>
    <property type="evidence" value="ECO:0007669"/>
    <property type="project" value="TreeGrafter"/>
</dbReference>